<evidence type="ECO:0000256" key="1">
    <source>
        <dbReference type="ARBA" id="ARBA00022737"/>
    </source>
</evidence>
<dbReference type="InterPro" id="IPR027417">
    <property type="entry name" value="P-loop_NTPase"/>
</dbReference>
<dbReference type="InterPro" id="IPR007111">
    <property type="entry name" value="NACHT_NTPase"/>
</dbReference>
<reference evidence="3" key="1">
    <citation type="submission" date="2022-07" db="EMBL/GenBank/DDBJ databases">
        <title>Genome Sequence of Leucocoprinus birnbaumii.</title>
        <authorList>
            <person name="Buettner E."/>
        </authorList>
    </citation>
    <scope>NUCLEOTIDE SEQUENCE</scope>
    <source>
        <strain evidence="3">VT141</strain>
    </source>
</reference>
<dbReference type="InterPro" id="IPR056884">
    <property type="entry name" value="NPHP3-like_N"/>
</dbReference>
<dbReference type="SUPFAM" id="SSF52540">
    <property type="entry name" value="P-loop containing nucleoside triphosphate hydrolases"/>
    <property type="match status" value="1"/>
</dbReference>
<evidence type="ECO:0000259" key="2">
    <source>
        <dbReference type="PROSITE" id="PS50837"/>
    </source>
</evidence>
<dbReference type="EMBL" id="JANIEX010000148">
    <property type="protein sequence ID" value="KAJ3572287.1"/>
    <property type="molecule type" value="Genomic_DNA"/>
</dbReference>
<dbReference type="Pfam" id="PF24883">
    <property type="entry name" value="NPHP3_N"/>
    <property type="match status" value="1"/>
</dbReference>
<gene>
    <name evidence="3" type="ORF">NP233_g3188</name>
</gene>
<dbReference type="Gene3D" id="3.40.50.300">
    <property type="entry name" value="P-loop containing nucleotide triphosphate hydrolases"/>
    <property type="match status" value="1"/>
</dbReference>
<keyword evidence="4" id="KW-1185">Reference proteome</keyword>
<dbReference type="AlphaFoldDB" id="A0AAD5YT20"/>
<dbReference type="PANTHER" id="PTHR10039">
    <property type="entry name" value="AMELOGENIN"/>
    <property type="match status" value="1"/>
</dbReference>
<feature type="domain" description="NACHT" evidence="2">
    <location>
        <begin position="71"/>
        <end position="187"/>
    </location>
</feature>
<comment type="caution">
    <text evidence="3">The sequence shown here is derived from an EMBL/GenBank/DDBJ whole genome shotgun (WGS) entry which is preliminary data.</text>
</comment>
<protein>
    <recommendedName>
        <fullName evidence="2">NACHT domain-containing protein</fullName>
    </recommendedName>
</protein>
<keyword evidence="1" id="KW-0677">Repeat</keyword>
<name>A0AAD5YT20_9AGAR</name>
<evidence type="ECO:0000313" key="3">
    <source>
        <dbReference type="EMBL" id="KAJ3572287.1"/>
    </source>
</evidence>
<dbReference type="PROSITE" id="PS50837">
    <property type="entry name" value="NACHT"/>
    <property type="match status" value="1"/>
</dbReference>
<sequence length="693" mass="79236">MIDQSQTIIGAASSSSDAEEAAIRWLERHILTDASFDASGNSFLSICQANTRQDIRQELLSNMTQLSDGINFYCLLGPAGVGKTSIMRTIAETITSSSTHDLAATIFFSRTRDSFRERILPTIAFHLALKDSQYRSYIRELRSKDPLYHLKDLKTQFEKLFRIPCTKHGLFQDQSHPQVILIDGLDECMGAAGENNPQYETHQLTIIELISKFVSDCPSTSLVWVLASRPERYLCLALQRAKCPIINLPINSHDDDIPTYLRHSFDGIRELYPEQFANIPAWPSQADFNTVVHAASGYFQFAAVAVRFVRDHAFKTPIRNFGLVLAAISQAYPSQSPENSSQPFATLDSMYTQIMTRVPEVVLQDTKCILACRLFRSDNYSLHRMCKVLGLEEHVVYAAFECLHSVLDIPSPDMAASSNIDCYHRSFYDYLLTPSRSGKFCIDDQILYIAAASWWWSYFRILQQGAVNPTPESSSQQEESELREEALTFWAPSLARIDVVDQENKIIELEGMNNFRIRLYVLHLRDVLQQIHFDRFHKYLPDTPVDLPSKLFDSLFWLYQTYHEEFEQLVEQISLKNLDLQDLQRIDFMSFSYVHYTGYAPTSTNDEHLHREILMKPEARLDHESSIVQKRQNAFPSTPVMVWGNPSATRCAIFKIDYQTLPGKATAVDQDEFPEGVKWEVFILPYVQAVPAS</sequence>
<dbReference type="Proteomes" id="UP001213000">
    <property type="component" value="Unassembled WGS sequence"/>
</dbReference>
<proteinExistence type="predicted"/>
<organism evidence="3 4">
    <name type="scientific">Leucocoprinus birnbaumii</name>
    <dbReference type="NCBI Taxonomy" id="56174"/>
    <lineage>
        <taxon>Eukaryota</taxon>
        <taxon>Fungi</taxon>
        <taxon>Dikarya</taxon>
        <taxon>Basidiomycota</taxon>
        <taxon>Agaricomycotina</taxon>
        <taxon>Agaricomycetes</taxon>
        <taxon>Agaricomycetidae</taxon>
        <taxon>Agaricales</taxon>
        <taxon>Agaricineae</taxon>
        <taxon>Agaricaceae</taxon>
        <taxon>Leucocoprinus</taxon>
    </lineage>
</organism>
<accession>A0AAD5YT20</accession>
<dbReference type="PANTHER" id="PTHR10039:SF14">
    <property type="entry name" value="NACHT DOMAIN-CONTAINING PROTEIN"/>
    <property type="match status" value="1"/>
</dbReference>
<evidence type="ECO:0000313" key="4">
    <source>
        <dbReference type="Proteomes" id="UP001213000"/>
    </source>
</evidence>